<dbReference type="PANTHER" id="PTHR30614">
    <property type="entry name" value="MEMBRANE COMPONENT OF AMINO ACID ABC TRANSPORTER"/>
    <property type="match status" value="1"/>
</dbReference>
<organism evidence="11 12">
    <name type="scientific">Hypericibacter terrae</name>
    <dbReference type="NCBI Taxonomy" id="2602015"/>
    <lineage>
        <taxon>Bacteria</taxon>
        <taxon>Pseudomonadati</taxon>
        <taxon>Pseudomonadota</taxon>
        <taxon>Alphaproteobacteria</taxon>
        <taxon>Rhodospirillales</taxon>
        <taxon>Dongiaceae</taxon>
        <taxon>Hypericibacter</taxon>
    </lineage>
</organism>
<keyword evidence="8 9" id="KW-0472">Membrane</keyword>
<evidence type="ECO:0000256" key="1">
    <source>
        <dbReference type="ARBA" id="ARBA00004429"/>
    </source>
</evidence>
<dbReference type="EMBL" id="CP042906">
    <property type="protein sequence ID" value="QEX15984.1"/>
    <property type="molecule type" value="Genomic_DNA"/>
</dbReference>
<feature type="transmembrane region" description="Helical" evidence="9">
    <location>
        <begin position="210"/>
        <end position="232"/>
    </location>
</feature>
<evidence type="ECO:0000256" key="9">
    <source>
        <dbReference type="RuleBase" id="RU363032"/>
    </source>
</evidence>
<dbReference type="GO" id="GO:0006865">
    <property type="term" value="P:amino acid transport"/>
    <property type="evidence" value="ECO:0007669"/>
    <property type="project" value="UniProtKB-KW"/>
</dbReference>
<dbReference type="GO" id="GO:0043190">
    <property type="term" value="C:ATP-binding cassette (ABC) transporter complex"/>
    <property type="evidence" value="ECO:0007669"/>
    <property type="project" value="InterPro"/>
</dbReference>
<feature type="transmembrane region" description="Helical" evidence="9">
    <location>
        <begin position="100"/>
        <end position="120"/>
    </location>
</feature>
<dbReference type="AlphaFoldDB" id="A0A5J6MET6"/>
<dbReference type="InterPro" id="IPR043429">
    <property type="entry name" value="ArtM/GltK/GlnP/TcyL/YhdX-like"/>
</dbReference>
<evidence type="ECO:0000256" key="7">
    <source>
        <dbReference type="ARBA" id="ARBA00022989"/>
    </source>
</evidence>
<dbReference type="PROSITE" id="PS50928">
    <property type="entry name" value="ABC_TM1"/>
    <property type="match status" value="1"/>
</dbReference>
<evidence type="ECO:0000256" key="2">
    <source>
        <dbReference type="ARBA" id="ARBA00010072"/>
    </source>
</evidence>
<reference evidence="11 12" key="1">
    <citation type="submission" date="2019-08" db="EMBL/GenBank/DDBJ databases">
        <title>Hyperibacter terrae gen. nov., sp. nov. and Hyperibacter viscosus sp. nov., two new members in the family Rhodospirillaceae isolated from the rhizosphere of Hypericum perforatum.</title>
        <authorList>
            <person name="Noviana Z."/>
        </authorList>
    </citation>
    <scope>NUCLEOTIDE SEQUENCE [LARGE SCALE GENOMIC DNA]</scope>
    <source>
        <strain evidence="11 12">R5913</strain>
    </source>
</reference>
<keyword evidence="6" id="KW-0029">Amino-acid transport</keyword>
<evidence type="ECO:0000313" key="12">
    <source>
        <dbReference type="Proteomes" id="UP000326202"/>
    </source>
</evidence>
<evidence type="ECO:0000256" key="8">
    <source>
        <dbReference type="ARBA" id="ARBA00023136"/>
    </source>
</evidence>
<dbReference type="Gene3D" id="1.10.3720.10">
    <property type="entry name" value="MetI-like"/>
    <property type="match status" value="1"/>
</dbReference>
<sequence length="257" mass="28205">MLHIGGINFDLDFFLRYLLTPPKSIWEGLWVTIEVSLLAQIAGVMLGLLVGLARLSNITVIRLGAALYSWAWRGTPVLVQLLIVYTGVAAAGIYRYPDLVIGPLVVPGALQAALITLALNEAAYMGEIFRAAIQAIDRGQTDAARAIGMRPWGALRWVILPQAARIILPPLGNEFTLMIKGTSLLSVIGVRELFGTVQNINSATFRTFELFLIAAIWYLALTTVLSIGQRFLEIRLSRHERTAATVPANRSLLSRRV</sequence>
<keyword evidence="7 9" id="KW-1133">Transmembrane helix</keyword>
<dbReference type="SUPFAM" id="SSF161098">
    <property type="entry name" value="MetI-like"/>
    <property type="match status" value="1"/>
</dbReference>
<keyword evidence="5 9" id="KW-0812">Transmembrane</keyword>
<dbReference type="GO" id="GO:0022857">
    <property type="term" value="F:transmembrane transporter activity"/>
    <property type="evidence" value="ECO:0007669"/>
    <property type="project" value="InterPro"/>
</dbReference>
<evidence type="ECO:0000313" key="11">
    <source>
        <dbReference type="EMBL" id="QEX15984.1"/>
    </source>
</evidence>
<dbReference type="Proteomes" id="UP000326202">
    <property type="component" value="Chromosome"/>
</dbReference>
<evidence type="ECO:0000256" key="4">
    <source>
        <dbReference type="ARBA" id="ARBA00022475"/>
    </source>
</evidence>
<evidence type="ECO:0000256" key="6">
    <source>
        <dbReference type="ARBA" id="ARBA00022970"/>
    </source>
</evidence>
<dbReference type="OrthoDB" id="9814550at2"/>
<keyword evidence="4" id="KW-1003">Cell membrane</keyword>
<comment type="similarity">
    <text evidence="2">Belongs to the binding-protein-dependent transport system permease family. HisMQ subfamily.</text>
</comment>
<gene>
    <name evidence="11" type="ORF">FRZ44_12740</name>
</gene>
<evidence type="ECO:0000256" key="5">
    <source>
        <dbReference type="ARBA" id="ARBA00022692"/>
    </source>
</evidence>
<dbReference type="Pfam" id="PF00528">
    <property type="entry name" value="BPD_transp_1"/>
    <property type="match status" value="1"/>
</dbReference>
<keyword evidence="12" id="KW-1185">Reference proteome</keyword>
<dbReference type="InterPro" id="IPR035906">
    <property type="entry name" value="MetI-like_sf"/>
</dbReference>
<protein>
    <submittedName>
        <fullName evidence="11">Polar amino acid ABC transporter permease</fullName>
    </submittedName>
</protein>
<comment type="subcellular location">
    <subcellularLocation>
        <location evidence="1">Cell inner membrane</location>
        <topology evidence="1">Multi-pass membrane protein</topology>
    </subcellularLocation>
    <subcellularLocation>
        <location evidence="9">Cell membrane</location>
        <topology evidence="9">Multi-pass membrane protein</topology>
    </subcellularLocation>
</comment>
<feature type="transmembrane region" description="Helical" evidence="9">
    <location>
        <begin position="74"/>
        <end position="94"/>
    </location>
</feature>
<keyword evidence="3 9" id="KW-0813">Transport</keyword>
<dbReference type="CDD" id="cd06261">
    <property type="entry name" value="TM_PBP2"/>
    <property type="match status" value="1"/>
</dbReference>
<dbReference type="InterPro" id="IPR000515">
    <property type="entry name" value="MetI-like"/>
</dbReference>
<feature type="domain" description="ABC transmembrane type-1" evidence="10">
    <location>
        <begin position="29"/>
        <end position="229"/>
    </location>
</feature>
<feature type="transmembrane region" description="Helical" evidence="9">
    <location>
        <begin position="29"/>
        <end position="53"/>
    </location>
</feature>
<name>A0A5J6MET6_9PROT</name>
<dbReference type="RefSeq" id="WP_151176391.1">
    <property type="nucleotide sequence ID" value="NZ_CP042906.1"/>
</dbReference>
<dbReference type="PANTHER" id="PTHR30614:SF0">
    <property type="entry name" value="L-CYSTINE TRANSPORT SYSTEM PERMEASE PROTEIN TCYL"/>
    <property type="match status" value="1"/>
</dbReference>
<dbReference type="NCBIfam" id="TIGR01726">
    <property type="entry name" value="HEQRo_perm_3TM"/>
    <property type="match status" value="1"/>
</dbReference>
<dbReference type="InterPro" id="IPR010065">
    <property type="entry name" value="AA_ABC_transptr_permease_3TM"/>
</dbReference>
<proteinExistence type="inferred from homology"/>
<dbReference type="KEGG" id="htq:FRZ44_12740"/>
<accession>A0A5J6MET6</accession>
<evidence type="ECO:0000256" key="3">
    <source>
        <dbReference type="ARBA" id="ARBA00022448"/>
    </source>
</evidence>
<evidence type="ECO:0000259" key="10">
    <source>
        <dbReference type="PROSITE" id="PS50928"/>
    </source>
</evidence>